<proteinExistence type="predicted"/>
<dbReference type="Proteomes" id="UP000828390">
    <property type="component" value="Unassembled WGS sequence"/>
</dbReference>
<evidence type="ECO:0000313" key="1">
    <source>
        <dbReference type="EMBL" id="KAH3699107.1"/>
    </source>
</evidence>
<evidence type="ECO:0000313" key="2">
    <source>
        <dbReference type="Proteomes" id="UP000828390"/>
    </source>
</evidence>
<dbReference type="EMBL" id="JAIWYP010000015">
    <property type="protein sequence ID" value="KAH3699107.1"/>
    <property type="molecule type" value="Genomic_DNA"/>
</dbReference>
<reference evidence="1" key="1">
    <citation type="journal article" date="2019" name="bioRxiv">
        <title>The Genome of the Zebra Mussel, Dreissena polymorpha: A Resource for Invasive Species Research.</title>
        <authorList>
            <person name="McCartney M.A."/>
            <person name="Auch B."/>
            <person name="Kono T."/>
            <person name="Mallez S."/>
            <person name="Zhang Y."/>
            <person name="Obille A."/>
            <person name="Becker A."/>
            <person name="Abrahante J.E."/>
            <person name="Garbe J."/>
            <person name="Badalamenti J.P."/>
            <person name="Herman A."/>
            <person name="Mangelson H."/>
            <person name="Liachko I."/>
            <person name="Sullivan S."/>
            <person name="Sone E.D."/>
            <person name="Koren S."/>
            <person name="Silverstein K.A.T."/>
            <person name="Beckman K.B."/>
            <person name="Gohl D.M."/>
        </authorList>
    </citation>
    <scope>NUCLEOTIDE SEQUENCE</scope>
    <source>
        <strain evidence="1">Duluth1</strain>
        <tissue evidence="1">Whole animal</tissue>
    </source>
</reference>
<protein>
    <submittedName>
        <fullName evidence="1">Uncharacterized protein</fullName>
    </submittedName>
</protein>
<comment type="caution">
    <text evidence="1">The sequence shown here is derived from an EMBL/GenBank/DDBJ whole genome shotgun (WGS) entry which is preliminary data.</text>
</comment>
<dbReference type="AlphaFoldDB" id="A0A9D4BMZ0"/>
<gene>
    <name evidence="1" type="ORF">DPMN_074061</name>
</gene>
<reference evidence="1" key="2">
    <citation type="submission" date="2020-11" db="EMBL/GenBank/DDBJ databases">
        <authorList>
            <person name="McCartney M.A."/>
            <person name="Auch B."/>
            <person name="Kono T."/>
            <person name="Mallez S."/>
            <person name="Becker A."/>
            <person name="Gohl D.M."/>
            <person name="Silverstein K.A.T."/>
            <person name="Koren S."/>
            <person name="Bechman K.B."/>
            <person name="Herman A."/>
            <person name="Abrahante J.E."/>
            <person name="Garbe J."/>
        </authorList>
    </citation>
    <scope>NUCLEOTIDE SEQUENCE</scope>
    <source>
        <strain evidence="1">Duluth1</strain>
        <tissue evidence="1">Whole animal</tissue>
    </source>
</reference>
<sequence length="79" mass="9182">MKGLVIVGNKSLLRCDRTWSKILDEYDHYECVKTPEEFPPPNTSLTRQEVMARAKAQCYRQYCEIYEPGKATSYDGPFD</sequence>
<accession>A0A9D4BMZ0</accession>
<name>A0A9D4BMZ0_DREPO</name>
<keyword evidence="2" id="KW-1185">Reference proteome</keyword>
<organism evidence="1 2">
    <name type="scientific">Dreissena polymorpha</name>
    <name type="common">Zebra mussel</name>
    <name type="synonym">Mytilus polymorpha</name>
    <dbReference type="NCBI Taxonomy" id="45954"/>
    <lineage>
        <taxon>Eukaryota</taxon>
        <taxon>Metazoa</taxon>
        <taxon>Spiralia</taxon>
        <taxon>Lophotrochozoa</taxon>
        <taxon>Mollusca</taxon>
        <taxon>Bivalvia</taxon>
        <taxon>Autobranchia</taxon>
        <taxon>Heteroconchia</taxon>
        <taxon>Euheterodonta</taxon>
        <taxon>Imparidentia</taxon>
        <taxon>Neoheterodontei</taxon>
        <taxon>Myida</taxon>
        <taxon>Dreissenoidea</taxon>
        <taxon>Dreissenidae</taxon>
        <taxon>Dreissena</taxon>
    </lineage>
</organism>